<dbReference type="GO" id="GO:0004518">
    <property type="term" value="F:nuclease activity"/>
    <property type="evidence" value="ECO:0007669"/>
    <property type="project" value="UniProtKB-KW"/>
</dbReference>
<dbReference type="OrthoDB" id="5853397at2759"/>
<comment type="cofactor">
    <cofactor evidence="1 7">
        <name>a divalent metal cation</name>
        <dbReference type="ChEBI" id="CHEBI:60240"/>
    </cofactor>
</comment>
<name>A0A1E3QWQ7_9ASCO</name>
<dbReference type="GO" id="GO:0110155">
    <property type="term" value="P:NAD-cap decapping"/>
    <property type="evidence" value="ECO:0007669"/>
    <property type="project" value="TreeGrafter"/>
</dbReference>
<accession>A0A1E3QWQ7</accession>
<evidence type="ECO:0000256" key="6">
    <source>
        <dbReference type="ARBA" id="ARBA00048124"/>
    </source>
</evidence>
<protein>
    <recommendedName>
        <fullName evidence="7">Decapping nuclease</fullName>
        <ecNumber evidence="7">3.6.1.-</ecNumber>
    </recommendedName>
</protein>
<evidence type="ECO:0000256" key="5">
    <source>
        <dbReference type="ARBA" id="ARBA00044692"/>
    </source>
</evidence>
<dbReference type="GO" id="GO:0034353">
    <property type="term" value="F:mRNA 5'-diphosphatase activity"/>
    <property type="evidence" value="ECO:0007669"/>
    <property type="project" value="TreeGrafter"/>
</dbReference>
<keyword evidence="7" id="KW-0479">Metal-binding</keyword>
<evidence type="ECO:0000256" key="2">
    <source>
        <dbReference type="ARBA" id="ARBA00006562"/>
    </source>
</evidence>
<organism evidence="9 10">
    <name type="scientific">Babjeviella inositovora NRRL Y-12698</name>
    <dbReference type="NCBI Taxonomy" id="984486"/>
    <lineage>
        <taxon>Eukaryota</taxon>
        <taxon>Fungi</taxon>
        <taxon>Dikarya</taxon>
        <taxon>Ascomycota</taxon>
        <taxon>Saccharomycotina</taxon>
        <taxon>Pichiomycetes</taxon>
        <taxon>Serinales incertae sedis</taxon>
        <taxon>Babjeviella</taxon>
    </lineage>
</organism>
<proteinExistence type="inferred from homology"/>
<comment type="catalytic activity">
    <reaction evidence="4">
        <text>a 5'-end (N(7)-methyl 5'-triphosphoguanosine)-ribonucleoside-ribonucleotide in mRNA + H2O = a (N(7)-methyl 5'-triphosphoguanosine)-nucleoside + a 5'-end phospho-ribonucleoside in mRNA + H(+)</text>
        <dbReference type="Rhea" id="RHEA:66928"/>
        <dbReference type="Rhea" id="RHEA-COMP:15692"/>
        <dbReference type="Rhea" id="RHEA-COMP:17313"/>
        <dbReference type="ChEBI" id="CHEBI:15377"/>
        <dbReference type="ChEBI" id="CHEBI:15378"/>
        <dbReference type="ChEBI" id="CHEBI:138282"/>
        <dbReference type="ChEBI" id="CHEBI:172876"/>
        <dbReference type="ChEBI" id="CHEBI:172877"/>
    </reaction>
    <physiologicalReaction direction="left-to-right" evidence="4">
        <dbReference type="Rhea" id="RHEA:66929"/>
    </physiologicalReaction>
</comment>
<evidence type="ECO:0000256" key="3">
    <source>
        <dbReference type="ARBA" id="ARBA00022722"/>
    </source>
</evidence>
<keyword evidence="7" id="KW-0539">Nucleus</keyword>
<dbReference type="InterPro" id="IPR039039">
    <property type="entry name" value="RAI1-like_fam"/>
</dbReference>
<comment type="function">
    <text evidence="7">Decapping enzyme for NAD-capped RNAs: specifically hydrolyzes the nicotinamide adenine dinucleotide (NAD) cap from a subset of RNAs by removing the entire NAD moiety from the 5'-end of an NAD-capped RNA.</text>
</comment>
<dbReference type="GO" id="GO:0000166">
    <property type="term" value="F:nucleotide binding"/>
    <property type="evidence" value="ECO:0007669"/>
    <property type="project" value="UniProtKB-KW"/>
</dbReference>
<sequence>MSKILPLDARAATTALKQPKELTAYARDGAGNFVFDKAVVDAEHLSYYYFPDSQVDANIDLSGGFKHFKKIDEETQVRGDFHSFLHALMLSERAARKKTAGQVFTFRGNMTKLLTLPYFDRDALDFYVVPFDGQLFIVNNVAKEMARRQLQQEDEMTRKLQFSGYKFEAVTTLRQPWAATPRAVIEKRYKEPVSNYEQYLAVVSTGIGKIRTVLGGELDCVWDYKPDASSYKTDDPLEHYVELKTLKVIQSPGQVANFERKLFKTWAQCFLMGVRKVVYGFRDESLVLKSVEQYSTEEIPLLIKNNPLADGTVSRKVNCMEALKWYGAALEFITSTVKADGRGLWVLSFNTETRKLELVESEDEEEIARVRGEVISEDFAQWRAELAA</sequence>
<dbReference type="InterPro" id="IPR013961">
    <property type="entry name" value="RAI1"/>
</dbReference>
<comment type="catalytic activity">
    <reaction evidence="5">
        <text>a 5'-end triphospho-ribonucleoside in mRNA + H2O = a 5'-end phospho-ribonucleoside in mRNA + diphosphate + H(+)</text>
        <dbReference type="Rhea" id="RHEA:78683"/>
        <dbReference type="Rhea" id="RHEA-COMP:15692"/>
        <dbReference type="Rhea" id="RHEA-COMP:17164"/>
        <dbReference type="ChEBI" id="CHEBI:15377"/>
        <dbReference type="ChEBI" id="CHEBI:15378"/>
        <dbReference type="ChEBI" id="CHEBI:33019"/>
        <dbReference type="ChEBI" id="CHEBI:138282"/>
        <dbReference type="ChEBI" id="CHEBI:167618"/>
    </reaction>
    <physiologicalReaction direction="left-to-right" evidence="5">
        <dbReference type="Rhea" id="RHEA:78684"/>
    </physiologicalReaction>
</comment>
<dbReference type="EMBL" id="KV454427">
    <property type="protein sequence ID" value="ODQ82115.1"/>
    <property type="molecule type" value="Genomic_DNA"/>
</dbReference>
<dbReference type="RefSeq" id="XP_018987443.1">
    <property type="nucleotide sequence ID" value="XM_019130756.1"/>
</dbReference>
<evidence type="ECO:0000256" key="1">
    <source>
        <dbReference type="ARBA" id="ARBA00001968"/>
    </source>
</evidence>
<keyword evidence="7" id="KW-0547">Nucleotide-binding</keyword>
<feature type="domain" description="RAI1-like" evidence="8">
    <location>
        <begin position="17"/>
        <end position="368"/>
    </location>
</feature>
<dbReference type="Proteomes" id="UP000094336">
    <property type="component" value="Unassembled WGS sequence"/>
</dbReference>
<gene>
    <name evidence="9" type="ORF">BABINDRAFT_170642</name>
</gene>
<dbReference type="GO" id="GO:0005634">
    <property type="term" value="C:nucleus"/>
    <property type="evidence" value="ECO:0007669"/>
    <property type="project" value="UniProtKB-SubCell"/>
</dbReference>
<keyword evidence="10" id="KW-1185">Reference proteome</keyword>
<dbReference type="PANTHER" id="PTHR12395">
    <property type="entry name" value="DOM-3 RELATED"/>
    <property type="match status" value="1"/>
</dbReference>
<evidence type="ECO:0000313" key="10">
    <source>
        <dbReference type="Proteomes" id="UP000094336"/>
    </source>
</evidence>
<dbReference type="GeneID" id="30148609"/>
<keyword evidence="7" id="KW-0378">Hydrolase</keyword>
<dbReference type="GO" id="GO:0003723">
    <property type="term" value="F:RNA binding"/>
    <property type="evidence" value="ECO:0007669"/>
    <property type="project" value="UniProtKB-KW"/>
</dbReference>
<evidence type="ECO:0000259" key="8">
    <source>
        <dbReference type="Pfam" id="PF08652"/>
    </source>
</evidence>
<dbReference type="PANTHER" id="PTHR12395:SF9">
    <property type="entry name" value="DECAPPING AND EXORIBONUCLEASE PROTEIN"/>
    <property type="match status" value="1"/>
</dbReference>
<dbReference type="GO" id="GO:0005829">
    <property type="term" value="C:cytosol"/>
    <property type="evidence" value="ECO:0007669"/>
    <property type="project" value="TreeGrafter"/>
</dbReference>
<evidence type="ECO:0000313" key="9">
    <source>
        <dbReference type="EMBL" id="ODQ82115.1"/>
    </source>
</evidence>
<dbReference type="GO" id="GO:0046872">
    <property type="term" value="F:metal ion binding"/>
    <property type="evidence" value="ECO:0007669"/>
    <property type="project" value="UniProtKB-KW"/>
</dbReference>
<reference evidence="10" key="1">
    <citation type="submission" date="2016-05" db="EMBL/GenBank/DDBJ databases">
        <title>Comparative genomics of biotechnologically important yeasts.</title>
        <authorList>
            <consortium name="DOE Joint Genome Institute"/>
            <person name="Riley R."/>
            <person name="Haridas S."/>
            <person name="Wolfe K.H."/>
            <person name="Lopes M.R."/>
            <person name="Hittinger C.T."/>
            <person name="Goker M."/>
            <person name="Salamov A."/>
            <person name="Wisecaver J."/>
            <person name="Long T.M."/>
            <person name="Aerts A.L."/>
            <person name="Barry K."/>
            <person name="Choi C."/>
            <person name="Clum A."/>
            <person name="Coughlan A.Y."/>
            <person name="Deshpande S."/>
            <person name="Douglass A.P."/>
            <person name="Hanson S.J."/>
            <person name="Klenk H.-P."/>
            <person name="Labutti K."/>
            <person name="Lapidus A."/>
            <person name="Lindquist E."/>
            <person name="Lipzen A."/>
            <person name="Meier-Kolthoff J.P."/>
            <person name="Ohm R.A."/>
            <person name="Otillar R.P."/>
            <person name="Pangilinan J."/>
            <person name="Peng Y."/>
            <person name="Rokas A."/>
            <person name="Rosa C.A."/>
            <person name="Scheuner C."/>
            <person name="Sibirny A.A."/>
            <person name="Slot J.C."/>
            <person name="Stielow J.B."/>
            <person name="Sun H."/>
            <person name="Kurtzman C.P."/>
            <person name="Blackwell M."/>
            <person name="Grigoriev I.V."/>
            <person name="Jeffries T.W."/>
        </authorList>
    </citation>
    <scope>NUCLEOTIDE SEQUENCE [LARGE SCALE GENOMIC DNA]</scope>
    <source>
        <strain evidence="10">NRRL Y-12698</strain>
    </source>
</reference>
<comment type="catalytic activity">
    <reaction evidence="6">
        <text>a 5'-end NAD(+)-phospho-ribonucleoside in mRNA + H2O = a 5'-end phospho-ribonucleoside in mRNA + NAD(+) + H(+)</text>
        <dbReference type="Rhea" id="RHEA:60880"/>
        <dbReference type="Rhea" id="RHEA-COMP:15692"/>
        <dbReference type="Rhea" id="RHEA-COMP:15698"/>
        <dbReference type="ChEBI" id="CHEBI:15377"/>
        <dbReference type="ChEBI" id="CHEBI:15378"/>
        <dbReference type="ChEBI" id="CHEBI:57540"/>
        <dbReference type="ChEBI" id="CHEBI:138282"/>
        <dbReference type="ChEBI" id="CHEBI:144029"/>
    </reaction>
    <physiologicalReaction direction="left-to-right" evidence="6">
        <dbReference type="Rhea" id="RHEA:60881"/>
    </physiologicalReaction>
</comment>
<dbReference type="AlphaFoldDB" id="A0A1E3QWQ7"/>
<dbReference type="EC" id="3.6.1.-" evidence="7"/>
<dbReference type="STRING" id="984486.A0A1E3QWQ7"/>
<dbReference type="Pfam" id="PF08652">
    <property type="entry name" value="RAI1"/>
    <property type="match status" value="1"/>
</dbReference>
<comment type="similarity">
    <text evidence="2 7">Belongs to the DXO/Dom3Z family.</text>
</comment>
<comment type="subcellular location">
    <subcellularLocation>
        <location evidence="7">Nucleus</location>
    </subcellularLocation>
</comment>
<keyword evidence="7" id="KW-0694">RNA-binding</keyword>
<dbReference type="GO" id="GO:0000956">
    <property type="term" value="P:nuclear-transcribed mRNA catabolic process"/>
    <property type="evidence" value="ECO:0007669"/>
    <property type="project" value="TreeGrafter"/>
</dbReference>
<evidence type="ECO:0000256" key="4">
    <source>
        <dbReference type="ARBA" id="ARBA00044676"/>
    </source>
</evidence>
<evidence type="ECO:0000256" key="7">
    <source>
        <dbReference type="RuleBase" id="RU367113"/>
    </source>
</evidence>
<keyword evidence="3 7" id="KW-0540">Nuclease</keyword>